<comment type="caution">
    <text evidence="2">The sequence shown here is derived from an EMBL/GenBank/DDBJ whole genome shotgun (WGS) entry which is preliminary data.</text>
</comment>
<dbReference type="Proteomes" id="UP000823775">
    <property type="component" value="Unassembled WGS sequence"/>
</dbReference>
<keyword evidence="1" id="KW-1133">Transmembrane helix</keyword>
<gene>
    <name evidence="2" type="ORF">HAX54_024168</name>
</gene>
<keyword evidence="3" id="KW-1185">Reference proteome</keyword>
<protein>
    <submittedName>
        <fullName evidence="2">Uncharacterized protein</fullName>
    </submittedName>
</protein>
<keyword evidence="1" id="KW-0472">Membrane</keyword>
<evidence type="ECO:0000313" key="3">
    <source>
        <dbReference type="Proteomes" id="UP000823775"/>
    </source>
</evidence>
<feature type="transmembrane region" description="Helical" evidence="1">
    <location>
        <begin position="86"/>
        <end position="107"/>
    </location>
</feature>
<name>A0ABS8UYZ1_DATST</name>
<sequence length="109" mass="11849">MTGRVDGVFEAHNRGMDVSMVRERVRIFPKPAKKAILIVCLGITLIGTIGDRDIGFDELEIGREHKASNVMGKVGLSVPKTARCGIFALATLTLVMFSQLTGMLVCFPN</sequence>
<reference evidence="2 3" key="1">
    <citation type="journal article" date="2021" name="BMC Genomics">
        <title>Datura genome reveals duplications of psychoactive alkaloid biosynthetic genes and high mutation rate following tissue culture.</title>
        <authorList>
            <person name="Rajewski A."/>
            <person name="Carter-House D."/>
            <person name="Stajich J."/>
            <person name="Litt A."/>
        </authorList>
    </citation>
    <scope>NUCLEOTIDE SEQUENCE [LARGE SCALE GENOMIC DNA]</scope>
    <source>
        <strain evidence="2">AR-01</strain>
    </source>
</reference>
<proteinExistence type="predicted"/>
<keyword evidence="1" id="KW-0812">Transmembrane</keyword>
<evidence type="ECO:0000256" key="1">
    <source>
        <dbReference type="SAM" id="Phobius"/>
    </source>
</evidence>
<organism evidence="2 3">
    <name type="scientific">Datura stramonium</name>
    <name type="common">Jimsonweed</name>
    <name type="synonym">Common thornapple</name>
    <dbReference type="NCBI Taxonomy" id="4076"/>
    <lineage>
        <taxon>Eukaryota</taxon>
        <taxon>Viridiplantae</taxon>
        <taxon>Streptophyta</taxon>
        <taxon>Embryophyta</taxon>
        <taxon>Tracheophyta</taxon>
        <taxon>Spermatophyta</taxon>
        <taxon>Magnoliopsida</taxon>
        <taxon>eudicotyledons</taxon>
        <taxon>Gunneridae</taxon>
        <taxon>Pentapetalae</taxon>
        <taxon>asterids</taxon>
        <taxon>lamiids</taxon>
        <taxon>Solanales</taxon>
        <taxon>Solanaceae</taxon>
        <taxon>Solanoideae</taxon>
        <taxon>Datureae</taxon>
        <taxon>Datura</taxon>
    </lineage>
</organism>
<dbReference type="EMBL" id="JACEIK010002940">
    <property type="protein sequence ID" value="MCD9639552.1"/>
    <property type="molecule type" value="Genomic_DNA"/>
</dbReference>
<evidence type="ECO:0000313" key="2">
    <source>
        <dbReference type="EMBL" id="MCD9639552.1"/>
    </source>
</evidence>
<accession>A0ABS8UYZ1</accession>